<dbReference type="AlphaFoldDB" id="A0A1W1C410"/>
<evidence type="ECO:0000256" key="5">
    <source>
        <dbReference type="ARBA" id="ARBA00022857"/>
    </source>
</evidence>
<gene>
    <name evidence="7" type="ORF">MNB_SUP05-5-255</name>
</gene>
<evidence type="ECO:0000256" key="6">
    <source>
        <dbReference type="ARBA" id="ARBA00023027"/>
    </source>
</evidence>
<dbReference type="InterPro" id="IPR017438">
    <property type="entry name" value="ATP-NAD_kinase_N"/>
</dbReference>
<keyword evidence="3 7" id="KW-0418">Kinase</keyword>
<dbReference type="InterPro" id="IPR016064">
    <property type="entry name" value="NAD/diacylglycerol_kinase_sf"/>
</dbReference>
<dbReference type="Pfam" id="PF20143">
    <property type="entry name" value="NAD_kinase_C"/>
    <property type="match status" value="1"/>
</dbReference>
<evidence type="ECO:0000256" key="1">
    <source>
        <dbReference type="ARBA" id="ARBA00022679"/>
    </source>
</evidence>
<dbReference type="FunFam" id="2.60.200.30:FF:000009">
    <property type="entry name" value="Poly(P)/ATP NAD kinase"/>
    <property type="match status" value="1"/>
</dbReference>
<accession>A0A1W1C410</accession>
<dbReference type="GO" id="GO:0019674">
    <property type="term" value="P:NAD+ metabolic process"/>
    <property type="evidence" value="ECO:0007669"/>
    <property type="project" value="InterPro"/>
</dbReference>
<keyword evidence="5" id="KW-0521">NADP</keyword>
<dbReference type="EC" id="2.7.1.23" evidence="7"/>
<dbReference type="InterPro" id="IPR002504">
    <property type="entry name" value="NADK"/>
</dbReference>
<keyword evidence="2" id="KW-0547">Nucleotide-binding</keyword>
<dbReference type="PANTHER" id="PTHR20275:SF0">
    <property type="entry name" value="NAD KINASE"/>
    <property type="match status" value="1"/>
</dbReference>
<dbReference type="HAMAP" id="MF_00361">
    <property type="entry name" value="NAD_kinase"/>
    <property type="match status" value="1"/>
</dbReference>
<evidence type="ECO:0000256" key="3">
    <source>
        <dbReference type="ARBA" id="ARBA00022777"/>
    </source>
</evidence>
<dbReference type="InterPro" id="IPR017437">
    <property type="entry name" value="ATP-NAD_kinase_PpnK-typ_C"/>
</dbReference>
<dbReference type="GO" id="GO:0005524">
    <property type="term" value="F:ATP binding"/>
    <property type="evidence" value="ECO:0007669"/>
    <property type="project" value="UniProtKB-KW"/>
</dbReference>
<dbReference type="PANTHER" id="PTHR20275">
    <property type="entry name" value="NAD KINASE"/>
    <property type="match status" value="1"/>
</dbReference>
<keyword evidence="1 7" id="KW-0808">Transferase</keyword>
<proteinExistence type="inferred from homology"/>
<dbReference type="EMBL" id="FPHJ01000030">
    <property type="protein sequence ID" value="SFV60474.1"/>
    <property type="molecule type" value="Genomic_DNA"/>
</dbReference>
<protein>
    <submittedName>
        <fullName evidence="7">NAD kinase</fullName>
        <ecNumber evidence="7">2.7.1.23</ecNumber>
    </submittedName>
</protein>
<keyword evidence="4" id="KW-0067">ATP-binding</keyword>
<name>A0A1W1C410_9ZZZZ</name>
<dbReference type="GO" id="GO:0003951">
    <property type="term" value="F:NAD+ kinase activity"/>
    <property type="evidence" value="ECO:0007669"/>
    <property type="project" value="UniProtKB-EC"/>
</dbReference>
<dbReference type="Pfam" id="PF01513">
    <property type="entry name" value="NAD_kinase"/>
    <property type="match status" value="1"/>
</dbReference>
<dbReference type="GO" id="GO:0006741">
    <property type="term" value="P:NADP+ biosynthetic process"/>
    <property type="evidence" value="ECO:0007669"/>
    <property type="project" value="InterPro"/>
</dbReference>
<evidence type="ECO:0000313" key="7">
    <source>
        <dbReference type="EMBL" id="SFV60474.1"/>
    </source>
</evidence>
<dbReference type="SUPFAM" id="SSF111331">
    <property type="entry name" value="NAD kinase/diacylglycerol kinase-like"/>
    <property type="match status" value="1"/>
</dbReference>
<sequence length="264" mass="29439">MFQSIKLIEKPNDFTSEKTIKKVADFFISKGKTIVGTDEKSDLIVVIAGDGTLLNTARLEINENTPILGINLGHLGFLIDVSIENMFEVLEEVLRGVFTEEKRTILKTNIGGQKYIAINDIVIHKHNSMRMIEFEVYVDGCFVSKQRADGLIIASPTGSTAYSLSSGGPIMHPDIEAISLVSICPHTLSHRPIVLPSSANIEIKMINSPDNNAQVIIDGQINIEIEINTKIKISKNDNFMRLVHPKSYNYFEVVRSKLKWGEKL</sequence>
<evidence type="ECO:0000256" key="2">
    <source>
        <dbReference type="ARBA" id="ARBA00022741"/>
    </source>
</evidence>
<dbReference type="Gene3D" id="3.40.50.10330">
    <property type="entry name" value="Probable inorganic polyphosphate/atp-NAD kinase, domain 1"/>
    <property type="match status" value="1"/>
</dbReference>
<organism evidence="7">
    <name type="scientific">hydrothermal vent metagenome</name>
    <dbReference type="NCBI Taxonomy" id="652676"/>
    <lineage>
        <taxon>unclassified sequences</taxon>
        <taxon>metagenomes</taxon>
        <taxon>ecological metagenomes</taxon>
    </lineage>
</organism>
<reference evidence="7" key="1">
    <citation type="submission" date="2016-10" db="EMBL/GenBank/DDBJ databases">
        <authorList>
            <person name="de Groot N.N."/>
        </authorList>
    </citation>
    <scope>NUCLEOTIDE SEQUENCE</scope>
</reference>
<evidence type="ECO:0000256" key="4">
    <source>
        <dbReference type="ARBA" id="ARBA00022840"/>
    </source>
</evidence>
<keyword evidence="6" id="KW-0520">NAD</keyword>
<dbReference type="Gene3D" id="2.60.200.30">
    <property type="entry name" value="Probable inorganic polyphosphate/atp-NAD kinase, domain 2"/>
    <property type="match status" value="1"/>
</dbReference>